<evidence type="ECO:0000259" key="1">
    <source>
        <dbReference type="Pfam" id="PF13456"/>
    </source>
</evidence>
<dbReference type="InParanoid" id="A0A7N2KQP8"/>
<dbReference type="SUPFAM" id="SSF53098">
    <property type="entry name" value="Ribonuclease H-like"/>
    <property type="match status" value="1"/>
</dbReference>
<name>A0A7N2KQP8_QUELO</name>
<dbReference type="InterPro" id="IPR044730">
    <property type="entry name" value="RNase_H-like_dom_plant"/>
</dbReference>
<proteinExistence type="predicted"/>
<dbReference type="Gene3D" id="3.30.420.10">
    <property type="entry name" value="Ribonuclease H-like superfamily/Ribonuclease H"/>
    <property type="match status" value="1"/>
</dbReference>
<reference evidence="2 3" key="1">
    <citation type="journal article" date="2016" name="G3 (Bethesda)">
        <title>First Draft Assembly and Annotation of the Genome of a California Endemic Oak Quercus lobata Nee (Fagaceae).</title>
        <authorList>
            <person name="Sork V.L."/>
            <person name="Fitz-Gibbon S.T."/>
            <person name="Puiu D."/>
            <person name="Crepeau M."/>
            <person name="Gugger P.F."/>
            <person name="Sherman R."/>
            <person name="Stevens K."/>
            <person name="Langley C.H."/>
            <person name="Pellegrini M."/>
            <person name="Salzberg S.L."/>
        </authorList>
    </citation>
    <scope>NUCLEOTIDE SEQUENCE [LARGE SCALE GENOMIC DNA]</scope>
    <source>
        <strain evidence="2 3">cv. SW786</strain>
    </source>
</reference>
<accession>A0A7N2KQP8</accession>
<dbReference type="EnsemblPlants" id="QL01p048703:mrna">
    <property type="protein sequence ID" value="QL01p048703:mrna"/>
    <property type="gene ID" value="QL01p048703"/>
</dbReference>
<dbReference type="EMBL" id="LRBV02000001">
    <property type="status" value="NOT_ANNOTATED_CDS"/>
    <property type="molecule type" value="Genomic_DNA"/>
</dbReference>
<protein>
    <recommendedName>
        <fullName evidence="1">RNase H type-1 domain-containing protein</fullName>
    </recommendedName>
</protein>
<organism evidence="2 3">
    <name type="scientific">Quercus lobata</name>
    <name type="common">Valley oak</name>
    <dbReference type="NCBI Taxonomy" id="97700"/>
    <lineage>
        <taxon>Eukaryota</taxon>
        <taxon>Viridiplantae</taxon>
        <taxon>Streptophyta</taxon>
        <taxon>Embryophyta</taxon>
        <taxon>Tracheophyta</taxon>
        <taxon>Spermatophyta</taxon>
        <taxon>Magnoliopsida</taxon>
        <taxon>eudicotyledons</taxon>
        <taxon>Gunneridae</taxon>
        <taxon>Pentapetalae</taxon>
        <taxon>rosids</taxon>
        <taxon>fabids</taxon>
        <taxon>Fagales</taxon>
        <taxon>Fagaceae</taxon>
        <taxon>Quercus</taxon>
    </lineage>
</organism>
<dbReference type="InterPro" id="IPR002156">
    <property type="entry name" value="RNaseH_domain"/>
</dbReference>
<dbReference type="CDD" id="cd06222">
    <property type="entry name" value="RNase_H_like"/>
    <property type="match status" value="1"/>
</dbReference>
<dbReference type="PANTHER" id="PTHR47074">
    <property type="entry name" value="BNAC02G40300D PROTEIN"/>
    <property type="match status" value="1"/>
</dbReference>
<dbReference type="GO" id="GO:0004523">
    <property type="term" value="F:RNA-DNA hybrid ribonuclease activity"/>
    <property type="evidence" value="ECO:0007669"/>
    <property type="project" value="InterPro"/>
</dbReference>
<dbReference type="InterPro" id="IPR036397">
    <property type="entry name" value="RNaseH_sf"/>
</dbReference>
<dbReference type="InterPro" id="IPR012337">
    <property type="entry name" value="RNaseH-like_sf"/>
</dbReference>
<feature type="domain" description="RNase H type-1" evidence="1">
    <location>
        <begin position="164"/>
        <end position="285"/>
    </location>
</feature>
<sequence length="312" mass="35099">MLQSIIQVAQIWAPGNLFGEVVKNDLCSSRKSFLEDTVHAVWSCKEVEGVWQTLIWTNSSVHAQLGDFTNLFASVLPVEEDYRAEVFILTTWDLWNRRNAAHLNHPTHPLDQILLVAGGLPQDFINTQIGSSIQLPITHQWHPPDQLPITHQWHPPNQPQFKANFDGAVLSNINVAGIGVVIRDFKGDVISVLSRRIPLPRTMEEVEALACHQVVQFACEIGIHEVIFKGNSSIVVQALKHGQADQSVYGHILDDVIQHTSQLRFCDFCHVPRTCNKVADFLAKKDRAGLIFQVWLEAFPRELISLVCDDTV</sequence>
<dbReference type="Proteomes" id="UP000594261">
    <property type="component" value="Chromosome 1"/>
</dbReference>
<reference evidence="2" key="2">
    <citation type="submission" date="2021-01" db="UniProtKB">
        <authorList>
            <consortium name="EnsemblPlants"/>
        </authorList>
    </citation>
    <scope>IDENTIFICATION</scope>
</reference>
<evidence type="ECO:0000313" key="2">
    <source>
        <dbReference type="EnsemblPlants" id="QL01p048703:mrna"/>
    </source>
</evidence>
<dbReference type="InterPro" id="IPR052929">
    <property type="entry name" value="RNase_H-like_EbsB-rel"/>
</dbReference>
<evidence type="ECO:0000313" key="3">
    <source>
        <dbReference type="Proteomes" id="UP000594261"/>
    </source>
</evidence>
<dbReference type="Gramene" id="QL01p048703:mrna">
    <property type="protein sequence ID" value="QL01p048703:mrna"/>
    <property type="gene ID" value="QL01p048703"/>
</dbReference>
<keyword evidence="3" id="KW-1185">Reference proteome</keyword>
<dbReference type="PANTHER" id="PTHR47074:SF11">
    <property type="entry name" value="REVERSE TRANSCRIPTASE-LIKE PROTEIN"/>
    <property type="match status" value="1"/>
</dbReference>
<dbReference type="GO" id="GO:0003676">
    <property type="term" value="F:nucleic acid binding"/>
    <property type="evidence" value="ECO:0007669"/>
    <property type="project" value="InterPro"/>
</dbReference>
<dbReference type="AlphaFoldDB" id="A0A7N2KQP8"/>
<dbReference type="Pfam" id="PF13456">
    <property type="entry name" value="RVT_3"/>
    <property type="match status" value="1"/>
</dbReference>